<proteinExistence type="predicted"/>
<feature type="compositionally biased region" description="Polar residues" evidence="1">
    <location>
        <begin position="841"/>
        <end position="855"/>
    </location>
</feature>
<feature type="compositionally biased region" description="Polar residues" evidence="1">
    <location>
        <begin position="1024"/>
        <end position="1034"/>
    </location>
</feature>
<feature type="compositionally biased region" description="Polar residues" evidence="1">
    <location>
        <begin position="584"/>
        <end position="602"/>
    </location>
</feature>
<evidence type="ECO:0000313" key="3">
    <source>
        <dbReference type="Proteomes" id="UP000235672"/>
    </source>
</evidence>
<feature type="compositionally biased region" description="Polar residues" evidence="1">
    <location>
        <begin position="863"/>
        <end position="882"/>
    </location>
</feature>
<reference evidence="2 3" key="1">
    <citation type="submission" date="2016-05" db="EMBL/GenBank/DDBJ databases">
        <title>A degradative enzymes factory behind the ericoid mycorrhizal symbiosis.</title>
        <authorList>
            <consortium name="DOE Joint Genome Institute"/>
            <person name="Martino E."/>
            <person name="Morin E."/>
            <person name="Grelet G."/>
            <person name="Kuo A."/>
            <person name="Kohler A."/>
            <person name="Daghino S."/>
            <person name="Barry K."/>
            <person name="Choi C."/>
            <person name="Cichocki N."/>
            <person name="Clum A."/>
            <person name="Copeland A."/>
            <person name="Hainaut M."/>
            <person name="Haridas S."/>
            <person name="Labutti K."/>
            <person name="Lindquist E."/>
            <person name="Lipzen A."/>
            <person name="Khouja H.-R."/>
            <person name="Murat C."/>
            <person name="Ohm R."/>
            <person name="Olson A."/>
            <person name="Spatafora J."/>
            <person name="Veneault-Fourrey C."/>
            <person name="Henrissat B."/>
            <person name="Grigoriev I."/>
            <person name="Martin F."/>
            <person name="Perotto S."/>
        </authorList>
    </citation>
    <scope>NUCLEOTIDE SEQUENCE [LARGE SCALE GENOMIC DNA]</scope>
    <source>
        <strain evidence="2 3">UAMH 7357</strain>
    </source>
</reference>
<feature type="compositionally biased region" description="Low complexity" evidence="1">
    <location>
        <begin position="565"/>
        <end position="583"/>
    </location>
</feature>
<feature type="region of interest" description="Disordered" evidence="1">
    <location>
        <begin position="733"/>
        <end position="899"/>
    </location>
</feature>
<evidence type="ECO:0000256" key="1">
    <source>
        <dbReference type="SAM" id="MobiDB-lite"/>
    </source>
</evidence>
<feature type="compositionally biased region" description="Low complexity" evidence="1">
    <location>
        <begin position="1012"/>
        <end position="1023"/>
    </location>
</feature>
<sequence>MPVYLQNFPSTKFTNTTTTRPTTTRDTTFSPSRRFGVTAGALKETLVLFASWQKHFLPQSTCRSRTFSPWRRFGVTTGAPRAILVPFASWQNHLPPTPMYSLPENNEPVATLRRHQWCSQSDLFITLLVGKTTSYPNVPADLEQYQLRRFGVTTGALTAIVVHDFASWQNLLLPQCTRCPRTMSPLRRFSVTTGSYFAIDMEDYPLPEIDDQTLMDILQIELDALLPVEQAQTSNTTPISGLDSTTTLEDNQSTHNMPESQNMQQDQSDFQTLVGDLAYIRAATQVPAFGLAALPTAPEPSTTPPGSPIRQHPSFQPSPAPYQSPFQPTPNTHTSFFEPQVSPQPDRPIDVRLLETFIGNLPLHKPSPFKTEIFVESPTGKQRLVQKPVAFKETDEEGRVTRWVEMGLVSEDRLQHRRHCVVAGTSKVAVDNIEGQHFVDGDCAVWTRKYPEGWKGYYKNEAGETVEIEKIKTGPNTVWCFSATATVILDGVEACIECAVPKNLVDIEGVQYEVEPAWQDVVRCLKKAIEVPQVNESAPSPKKSPRRTRKAPNKGKMAQQNPDTLQSLPSQSSAQPSSYALSPFASQTSAQRTTEQTSTHTIPSAMEKGKGVVRPNQFNENTIQHTPFNELPQGHHTVGMNPTPPSSSHEVLGSPLDFWNHGVEESSHDERQENVVTVPGIEAVGHAHTQDCNVPSQIVDPHYVIAADGSYIPSQGITHAPNSQSTVTAMVPERDQDPLPAQEQPKPKRKRAPPKKKQTQSMQDVPDHSVQTSEAAEAETPPSMAKRGRKRKDSSAASTPAKKTTAEKNTPGTKTPAKRRASAKTTIPDEPSEKQEDGEQGESTAAILNNDTISPPQFGPGLPSTNQNQVSMPMRNNQTVPMTNPMPPAGSFGANRSILPPQQSRDQRLLSIFDQQRELWLIITEPGRVNKDPLQLQRVQHRLRQLDVERDYLLGYQRPAFQQGMGQFPLPGPRTNPMQPFNIPQAPNSHMFPAQQSPAPQYSGYQMSGTMQNPGPYPNQYQPSRPQWYNQPVGSFSGPAVPSQYQNPMAYSAGPSMSNMNVPSGYGPPNQYASQPTTSPAFPASSQPTPTQNRLAEWPAEDVERARSSVQSTLQRPVSRQASPYNLTFQEEDAAIDPNLTLPNVPGGAEQ</sequence>
<evidence type="ECO:0000313" key="2">
    <source>
        <dbReference type="EMBL" id="PMD23498.1"/>
    </source>
</evidence>
<keyword evidence="3" id="KW-1185">Reference proteome</keyword>
<feature type="compositionally biased region" description="Polar residues" evidence="1">
    <location>
        <begin position="1071"/>
        <end position="1094"/>
    </location>
</feature>
<dbReference type="EMBL" id="KZ613475">
    <property type="protein sequence ID" value="PMD23498.1"/>
    <property type="molecule type" value="Genomic_DNA"/>
</dbReference>
<feature type="compositionally biased region" description="Pro residues" evidence="1">
    <location>
        <begin position="297"/>
        <end position="307"/>
    </location>
</feature>
<dbReference type="STRING" id="1745343.A0A2J6QB88"/>
<feature type="compositionally biased region" description="Polar residues" evidence="1">
    <location>
        <begin position="1108"/>
        <end position="1129"/>
    </location>
</feature>
<dbReference type="AlphaFoldDB" id="A0A2J6QB88"/>
<feature type="compositionally biased region" description="Basic residues" evidence="1">
    <location>
        <begin position="747"/>
        <end position="758"/>
    </location>
</feature>
<feature type="region of interest" description="Disordered" evidence="1">
    <location>
        <begin position="533"/>
        <end position="610"/>
    </location>
</feature>
<gene>
    <name evidence="2" type="ORF">NA56DRAFT_747343</name>
</gene>
<feature type="region of interest" description="Disordered" evidence="1">
    <location>
        <begin position="1009"/>
        <end position="1041"/>
    </location>
</feature>
<feature type="region of interest" description="Disordered" evidence="1">
    <location>
        <begin position="1061"/>
        <end position="1151"/>
    </location>
</feature>
<organism evidence="2 3">
    <name type="scientific">Hyaloscypha hepaticicola</name>
    <dbReference type="NCBI Taxonomy" id="2082293"/>
    <lineage>
        <taxon>Eukaryota</taxon>
        <taxon>Fungi</taxon>
        <taxon>Dikarya</taxon>
        <taxon>Ascomycota</taxon>
        <taxon>Pezizomycotina</taxon>
        <taxon>Leotiomycetes</taxon>
        <taxon>Helotiales</taxon>
        <taxon>Hyaloscyphaceae</taxon>
        <taxon>Hyaloscypha</taxon>
    </lineage>
</organism>
<feature type="compositionally biased region" description="Polar residues" evidence="1">
    <location>
        <begin position="759"/>
        <end position="774"/>
    </location>
</feature>
<feature type="compositionally biased region" description="Polar residues" evidence="1">
    <location>
        <begin position="324"/>
        <end position="333"/>
    </location>
</feature>
<protein>
    <submittedName>
        <fullName evidence="2">Uncharacterized protein</fullName>
    </submittedName>
</protein>
<feature type="region of interest" description="Disordered" evidence="1">
    <location>
        <begin position="294"/>
        <end position="333"/>
    </location>
</feature>
<feature type="region of interest" description="Disordered" evidence="1">
    <location>
        <begin position="233"/>
        <end position="265"/>
    </location>
</feature>
<dbReference type="OrthoDB" id="3548334at2759"/>
<dbReference type="Proteomes" id="UP000235672">
    <property type="component" value="Unassembled WGS sequence"/>
</dbReference>
<feature type="compositionally biased region" description="Basic residues" evidence="1">
    <location>
        <begin position="543"/>
        <end position="553"/>
    </location>
</feature>
<accession>A0A2J6QB88</accession>
<name>A0A2J6QB88_9HELO</name>